<evidence type="ECO:0000256" key="2">
    <source>
        <dbReference type="ARBA" id="ARBA00022679"/>
    </source>
</evidence>
<accession>S2L1X6</accession>
<evidence type="ECO:0000259" key="3">
    <source>
        <dbReference type="Pfam" id="PF00535"/>
    </source>
</evidence>
<dbReference type="PANTHER" id="PTHR22916:SF51">
    <property type="entry name" value="GLYCOSYLTRANSFERASE EPSH-RELATED"/>
    <property type="match status" value="1"/>
</dbReference>
<keyword evidence="2" id="KW-0808">Transferase</keyword>
<dbReference type="CDD" id="cd00761">
    <property type="entry name" value="Glyco_tranf_GTA_type"/>
    <property type="match status" value="1"/>
</dbReference>
<keyword evidence="5" id="KW-1185">Reference proteome</keyword>
<comment type="caution">
    <text evidence="4">The sequence shown here is derived from an EMBL/GenBank/DDBJ whole genome shotgun (WGS) entry which is preliminary data.</text>
</comment>
<name>S2L1X6_9FUSO</name>
<dbReference type="Pfam" id="PF00535">
    <property type="entry name" value="Glycos_transf_2"/>
    <property type="match status" value="1"/>
</dbReference>
<dbReference type="SUPFAM" id="SSF53448">
    <property type="entry name" value="Nucleotide-diphospho-sugar transferases"/>
    <property type="match status" value="1"/>
</dbReference>
<dbReference type="EMBL" id="AGWJ02000002">
    <property type="protein sequence ID" value="EPC09175.1"/>
    <property type="molecule type" value="Genomic_DNA"/>
</dbReference>
<evidence type="ECO:0000313" key="5">
    <source>
        <dbReference type="Proteomes" id="UP000003233"/>
    </source>
</evidence>
<sequence length="322" mass="38714">MEIKISVIIPVYNTEKYLEKCLNSVLKQTLKEIEVIVINDGSRDSSRDILESYSIVENFRIINKKNEGASKTRNLGIEIAKGEFIYFMDADDYIEKDMLLEMYNKAKEDKLDIVVCDYYNETLKTKEYIKNLDIMENKMITGVDYTKYLLWSEKKIAPSIWGKMIKKSIYINNNIRFSENIFIGEDIVLGIKTAYFSKKVGKINKPFYHYIIHEAQGTRTIDKEKEFLDKWNGIKEIEIFFKNKPDFEDFKEGIEKNRIVFYFQIFKQLKYIKYLNKEWLEKIEETVNYNYYKKMKFYKKIKYYFEVKKLRNLRRDMDGKIG</sequence>
<proteinExistence type="predicted"/>
<reference evidence="4 5" key="1">
    <citation type="submission" date="2012-07" db="EMBL/GenBank/DDBJ databases">
        <title>The Genome Sequence of Fusobacterium ulcerans 12_1B.</title>
        <authorList>
            <consortium name="The Broad Institute Genome Sequencing Platform"/>
            <person name="Earl A."/>
            <person name="Ward D."/>
            <person name="Feldgarden M."/>
            <person name="Gevers D."/>
            <person name="Strauss J."/>
            <person name="Ambrose C.E."/>
            <person name="Allen-Vercoe E."/>
            <person name="Walker B."/>
            <person name="Young S.K."/>
            <person name="Zeng Q."/>
            <person name="Gargeya S."/>
            <person name="Fitzgerald M."/>
            <person name="Haas B."/>
            <person name="Abouelleil A."/>
            <person name="Alvarado L."/>
            <person name="Arachchi H.M."/>
            <person name="Berlin A.M."/>
            <person name="Chapman S.B."/>
            <person name="Goldberg J."/>
            <person name="Griggs A."/>
            <person name="Gujja S."/>
            <person name="Hansen M."/>
            <person name="Howarth C."/>
            <person name="Imamovic A."/>
            <person name="Larimer J."/>
            <person name="McCowen C."/>
            <person name="Montmayeur A."/>
            <person name="Murphy C."/>
            <person name="Neiman D."/>
            <person name="Pearson M."/>
            <person name="Priest M."/>
            <person name="Roberts A."/>
            <person name="Saif S."/>
            <person name="Shea T."/>
            <person name="Sisk P."/>
            <person name="Sykes S."/>
            <person name="Wortman J."/>
            <person name="Nusbaum C."/>
            <person name="Birren B."/>
        </authorList>
    </citation>
    <scope>NUCLEOTIDE SEQUENCE [LARGE SCALE GENOMIC DNA]</scope>
    <source>
        <strain evidence="4 5">12_1B</strain>
    </source>
</reference>
<keyword evidence="1" id="KW-0328">Glycosyltransferase</keyword>
<dbReference type="InterPro" id="IPR001173">
    <property type="entry name" value="Glyco_trans_2-like"/>
</dbReference>
<evidence type="ECO:0000256" key="1">
    <source>
        <dbReference type="ARBA" id="ARBA00022676"/>
    </source>
</evidence>
<evidence type="ECO:0000313" key="4">
    <source>
        <dbReference type="EMBL" id="EPC09175.1"/>
    </source>
</evidence>
<dbReference type="AlphaFoldDB" id="S2L1X6"/>
<organism evidence="4 5">
    <name type="scientific">Fusobacterium ulcerans 12-1B</name>
    <dbReference type="NCBI Taxonomy" id="457404"/>
    <lineage>
        <taxon>Bacteria</taxon>
        <taxon>Fusobacteriati</taxon>
        <taxon>Fusobacteriota</taxon>
        <taxon>Fusobacteriia</taxon>
        <taxon>Fusobacteriales</taxon>
        <taxon>Fusobacteriaceae</taxon>
        <taxon>Fusobacterium</taxon>
    </lineage>
</organism>
<dbReference type="HOGENOM" id="CLU_025996_25_0_0"/>
<dbReference type="Gene3D" id="3.90.550.10">
    <property type="entry name" value="Spore Coat Polysaccharide Biosynthesis Protein SpsA, Chain A"/>
    <property type="match status" value="1"/>
</dbReference>
<dbReference type="PANTHER" id="PTHR22916">
    <property type="entry name" value="GLYCOSYLTRANSFERASE"/>
    <property type="match status" value="1"/>
</dbReference>
<protein>
    <recommendedName>
        <fullName evidence="3">Glycosyltransferase 2-like domain-containing protein</fullName>
    </recommendedName>
</protein>
<dbReference type="RefSeq" id="WP_016361673.1">
    <property type="nucleotide sequence ID" value="NZ_KE161007.1"/>
</dbReference>
<feature type="domain" description="Glycosyltransferase 2-like" evidence="3">
    <location>
        <begin position="6"/>
        <end position="141"/>
    </location>
</feature>
<dbReference type="GO" id="GO:0016757">
    <property type="term" value="F:glycosyltransferase activity"/>
    <property type="evidence" value="ECO:0007669"/>
    <property type="project" value="UniProtKB-KW"/>
</dbReference>
<dbReference type="Proteomes" id="UP000003233">
    <property type="component" value="Unassembled WGS sequence"/>
</dbReference>
<gene>
    <name evidence="4" type="ORF">HMPREF0402_04089</name>
</gene>
<dbReference type="InterPro" id="IPR029044">
    <property type="entry name" value="Nucleotide-diphossugar_trans"/>
</dbReference>
<dbReference type="PATRIC" id="fig|457404.5.peg.405"/>